<gene>
    <name evidence="2" type="ORF">KSP40_PGU005786</name>
</gene>
<evidence type="ECO:0000313" key="3">
    <source>
        <dbReference type="Proteomes" id="UP001412067"/>
    </source>
</evidence>
<sequence>MAAVSSAPATAAAAAWMILRHRIQAPVLRHFARLSPSPPPLRSLQERERATYLVNLAEHEGVISPGCFSPPKVSPARLARGVELAKSCVRARNFLGRAHATNRGAAGQDARSTQESRSPSSSSSASRAGQSHASGSVTHSAAASSL</sequence>
<name>A0ABR2LS89_9ASPA</name>
<evidence type="ECO:0000256" key="1">
    <source>
        <dbReference type="SAM" id="MobiDB-lite"/>
    </source>
</evidence>
<feature type="region of interest" description="Disordered" evidence="1">
    <location>
        <begin position="97"/>
        <end position="146"/>
    </location>
</feature>
<accession>A0ABR2LS89</accession>
<protein>
    <submittedName>
        <fullName evidence="2">Uncharacterized protein</fullName>
    </submittedName>
</protein>
<feature type="compositionally biased region" description="Low complexity" evidence="1">
    <location>
        <begin position="110"/>
        <end position="136"/>
    </location>
</feature>
<dbReference type="Proteomes" id="UP001412067">
    <property type="component" value="Unassembled WGS sequence"/>
</dbReference>
<reference evidence="2 3" key="1">
    <citation type="journal article" date="2022" name="Nat. Plants">
        <title>Genomes of leafy and leafless Platanthera orchids illuminate the evolution of mycoheterotrophy.</title>
        <authorList>
            <person name="Li M.H."/>
            <person name="Liu K.W."/>
            <person name="Li Z."/>
            <person name="Lu H.C."/>
            <person name="Ye Q.L."/>
            <person name="Zhang D."/>
            <person name="Wang J.Y."/>
            <person name="Li Y.F."/>
            <person name="Zhong Z.M."/>
            <person name="Liu X."/>
            <person name="Yu X."/>
            <person name="Liu D.K."/>
            <person name="Tu X.D."/>
            <person name="Liu B."/>
            <person name="Hao Y."/>
            <person name="Liao X.Y."/>
            <person name="Jiang Y.T."/>
            <person name="Sun W.H."/>
            <person name="Chen J."/>
            <person name="Chen Y.Q."/>
            <person name="Ai Y."/>
            <person name="Zhai J.W."/>
            <person name="Wu S.S."/>
            <person name="Zhou Z."/>
            <person name="Hsiao Y.Y."/>
            <person name="Wu W.L."/>
            <person name="Chen Y.Y."/>
            <person name="Lin Y.F."/>
            <person name="Hsu J.L."/>
            <person name="Li C.Y."/>
            <person name="Wang Z.W."/>
            <person name="Zhao X."/>
            <person name="Zhong W.Y."/>
            <person name="Ma X.K."/>
            <person name="Ma L."/>
            <person name="Huang J."/>
            <person name="Chen G.Z."/>
            <person name="Huang M.Z."/>
            <person name="Huang L."/>
            <person name="Peng D.H."/>
            <person name="Luo Y.B."/>
            <person name="Zou S.Q."/>
            <person name="Chen S.P."/>
            <person name="Lan S."/>
            <person name="Tsai W.C."/>
            <person name="Van de Peer Y."/>
            <person name="Liu Z.J."/>
        </authorList>
    </citation>
    <scope>NUCLEOTIDE SEQUENCE [LARGE SCALE GENOMIC DNA]</scope>
    <source>
        <tissue evidence="2">Flower</tissue>
    </source>
</reference>
<feature type="compositionally biased region" description="Polar residues" evidence="1">
    <location>
        <begin position="137"/>
        <end position="146"/>
    </location>
</feature>
<keyword evidence="3" id="KW-1185">Reference proteome</keyword>
<dbReference type="EMBL" id="JBBWWR010000016">
    <property type="protein sequence ID" value="KAK8948019.1"/>
    <property type="molecule type" value="Genomic_DNA"/>
</dbReference>
<proteinExistence type="predicted"/>
<organism evidence="2 3">
    <name type="scientific">Platanthera guangdongensis</name>
    <dbReference type="NCBI Taxonomy" id="2320717"/>
    <lineage>
        <taxon>Eukaryota</taxon>
        <taxon>Viridiplantae</taxon>
        <taxon>Streptophyta</taxon>
        <taxon>Embryophyta</taxon>
        <taxon>Tracheophyta</taxon>
        <taxon>Spermatophyta</taxon>
        <taxon>Magnoliopsida</taxon>
        <taxon>Liliopsida</taxon>
        <taxon>Asparagales</taxon>
        <taxon>Orchidaceae</taxon>
        <taxon>Orchidoideae</taxon>
        <taxon>Orchideae</taxon>
        <taxon>Orchidinae</taxon>
        <taxon>Platanthera</taxon>
    </lineage>
</organism>
<evidence type="ECO:0000313" key="2">
    <source>
        <dbReference type="EMBL" id="KAK8948019.1"/>
    </source>
</evidence>
<comment type="caution">
    <text evidence="2">The sequence shown here is derived from an EMBL/GenBank/DDBJ whole genome shotgun (WGS) entry which is preliminary data.</text>
</comment>